<protein>
    <recommendedName>
        <fullName evidence="1">Reverse transcriptase/retrotransposon-derived protein RNase H-like domain-containing protein</fullName>
    </recommendedName>
</protein>
<dbReference type="Proteomes" id="UP001160483">
    <property type="component" value="Unassembled WGS sequence"/>
</dbReference>
<dbReference type="SUPFAM" id="SSF56672">
    <property type="entry name" value="DNA/RNA polymerases"/>
    <property type="match status" value="1"/>
</dbReference>
<dbReference type="AlphaFoldDB" id="A0AAU9KQP1"/>
<dbReference type="Pfam" id="PF17919">
    <property type="entry name" value="RT_RNaseH_2"/>
    <property type="match status" value="1"/>
</dbReference>
<feature type="domain" description="Reverse transcriptase/retrotransposon-derived protein RNase H-like" evidence="1">
    <location>
        <begin position="55"/>
        <end position="128"/>
    </location>
</feature>
<organism evidence="2 3">
    <name type="scientific">Peronospora belbahrii</name>
    <dbReference type="NCBI Taxonomy" id="622444"/>
    <lineage>
        <taxon>Eukaryota</taxon>
        <taxon>Sar</taxon>
        <taxon>Stramenopiles</taxon>
        <taxon>Oomycota</taxon>
        <taxon>Peronosporomycetes</taxon>
        <taxon>Peronosporales</taxon>
        <taxon>Peronosporaceae</taxon>
        <taxon>Peronospora</taxon>
    </lineage>
</organism>
<gene>
    <name evidence="2" type="ORF">PBS003_LOCUS1337</name>
</gene>
<dbReference type="PANTHER" id="PTHR34072">
    <property type="entry name" value="ENZYMATIC POLYPROTEIN-RELATED"/>
    <property type="match status" value="1"/>
</dbReference>
<dbReference type="EMBL" id="CAKKTJ010000109">
    <property type="protein sequence ID" value="CAH0474492.1"/>
    <property type="molecule type" value="Genomic_DNA"/>
</dbReference>
<accession>A0AAU9KQP1</accession>
<dbReference type="PANTHER" id="PTHR34072:SF56">
    <property type="entry name" value="REVERSE TRANSCRIPTASE_RETROTRANSPOSON-DERIVED PROTEIN RNASE H-LIKE DOMAIN-CONTAINING PROTEIN"/>
    <property type="match status" value="1"/>
</dbReference>
<evidence type="ECO:0000259" key="1">
    <source>
        <dbReference type="Pfam" id="PF17919"/>
    </source>
</evidence>
<evidence type="ECO:0000313" key="2">
    <source>
        <dbReference type="EMBL" id="CAH0474492.1"/>
    </source>
</evidence>
<dbReference type="InterPro" id="IPR041577">
    <property type="entry name" value="RT_RNaseH_2"/>
</dbReference>
<name>A0AAU9KQP1_9STRA</name>
<proteinExistence type="predicted"/>
<comment type="caution">
    <text evidence="2">The sequence shown here is derived from an EMBL/GenBank/DDBJ whole genome shotgun (WGS) entry which is preliminary data.</text>
</comment>
<dbReference type="FunFam" id="3.10.20.370:FF:000001">
    <property type="entry name" value="Retrovirus-related Pol polyprotein from transposon 17.6-like protein"/>
    <property type="match status" value="1"/>
</dbReference>
<sequence>MATLANYLHKYSLYYVEVASPLSNLLKKDAEWCWNTEHHEDLKPLRRVSFSRKFWPDLDRLFSVVCDASDFSIGSALLQVDSEGRERVIAFESRQIKAAEKNYPVHDKEILAMNYALVKFRVHLLGSKLFFWDLSGRLGRWDAEVAYSSPVWEALWEQSREELRDPLIDLWRNLVIQLRHHESVSALAVVHSPPQMFHQRSLVLESL</sequence>
<dbReference type="InterPro" id="IPR043502">
    <property type="entry name" value="DNA/RNA_pol_sf"/>
</dbReference>
<reference evidence="2" key="1">
    <citation type="submission" date="2021-11" db="EMBL/GenBank/DDBJ databases">
        <authorList>
            <person name="Islam A."/>
            <person name="Islam S."/>
            <person name="Flora M.S."/>
            <person name="Rahman M."/>
            <person name="Ziaur R.M."/>
            <person name="Epstein J.H."/>
            <person name="Hassan M."/>
            <person name="Klassen M."/>
            <person name="Woodard K."/>
            <person name="Webb A."/>
            <person name="Webby R.J."/>
            <person name="El Zowalaty M.E."/>
        </authorList>
    </citation>
    <scope>NUCLEOTIDE SEQUENCE</scope>
    <source>
        <strain evidence="2">Pbs3</strain>
    </source>
</reference>
<evidence type="ECO:0000313" key="3">
    <source>
        <dbReference type="Proteomes" id="UP001160483"/>
    </source>
</evidence>